<gene>
    <name evidence="3" type="ORF">BBK14_01760</name>
</gene>
<evidence type="ECO:0000256" key="2">
    <source>
        <dbReference type="SAM" id="Phobius"/>
    </source>
</evidence>
<keyword evidence="2" id="KW-0472">Membrane</keyword>
<keyword evidence="4" id="KW-1185">Reference proteome</keyword>
<evidence type="ECO:0000256" key="1">
    <source>
        <dbReference type="SAM" id="MobiDB-lite"/>
    </source>
</evidence>
<sequence>MRRWGTGRLSSLRDWILLLGGMAGAGHETVFRSVDRPWLLFLFAAMMGLPYALGADRQAAVPPEPPGPPSVSGDAGPPPSPTSSGAPG</sequence>
<name>A0A1S1RIG8_9ACTN</name>
<reference evidence="4" key="1">
    <citation type="submission" date="2016-07" db="EMBL/GenBank/DDBJ databases">
        <title>Frankia sp. NRRL B-16219 Genome sequencing.</title>
        <authorList>
            <person name="Ghodhbane-Gtari F."/>
            <person name="Swanson E."/>
            <person name="Gueddou A."/>
            <person name="Louati M."/>
            <person name="Nouioui I."/>
            <person name="Hezbri K."/>
            <person name="Abebe-Akele F."/>
            <person name="Simpson S."/>
            <person name="Morris K."/>
            <person name="Thomas K."/>
            <person name="Gtari M."/>
            <person name="Tisa L.S."/>
        </authorList>
    </citation>
    <scope>NUCLEOTIDE SEQUENCE [LARGE SCALE GENOMIC DNA]</scope>
    <source>
        <strain evidence="4">NRRL B-16219</strain>
    </source>
</reference>
<dbReference type="AlphaFoldDB" id="A0A1S1RIG8"/>
<accession>A0A1S1RIG8</accession>
<keyword evidence="2" id="KW-0812">Transmembrane</keyword>
<protein>
    <submittedName>
        <fullName evidence="3">Uncharacterized protein</fullName>
    </submittedName>
</protein>
<keyword evidence="2" id="KW-1133">Transmembrane helix</keyword>
<comment type="caution">
    <text evidence="3">The sequence shown here is derived from an EMBL/GenBank/DDBJ whole genome shotgun (WGS) entry which is preliminary data.</text>
</comment>
<evidence type="ECO:0000313" key="4">
    <source>
        <dbReference type="Proteomes" id="UP000179769"/>
    </source>
</evidence>
<evidence type="ECO:0000313" key="3">
    <source>
        <dbReference type="EMBL" id="OHV46598.1"/>
    </source>
</evidence>
<dbReference type="EMBL" id="MAXA01000002">
    <property type="protein sequence ID" value="OHV46598.1"/>
    <property type="molecule type" value="Genomic_DNA"/>
</dbReference>
<organism evidence="3 4">
    <name type="scientific">Parafrankia soli</name>
    <dbReference type="NCBI Taxonomy" id="2599596"/>
    <lineage>
        <taxon>Bacteria</taxon>
        <taxon>Bacillati</taxon>
        <taxon>Actinomycetota</taxon>
        <taxon>Actinomycetes</taxon>
        <taxon>Frankiales</taxon>
        <taxon>Frankiaceae</taxon>
        <taxon>Parafrankia</taxon>
    </lineage>
</organism>
<feature type="region of interest" description="Disordered" evidence="1">
    <location>
        <begin position="57"/>
        <end position="88"/>
    </location>
</feature>
<feature type="transmembrane region" description="Helical" evidence="2">
    <location>
        <begin position="37"/>
        <end position="54"/>
    </location>
</feature>
<dbReference type="Proteomes" id="UP000179769">
    <property type="component" value="Unassembled WGS sequence"/>
</dbReference>
<proteinExistence type="predicted"/>